<feature type="compositionally biased region" description="Low complexity" evidence="1">
    <location>
        <begin position="18"/>
        <end position="29"/>
    </location>
</feature>
<sequence length="360" mass="41701">MTTKAKKKKNDKPYADTNNVKNNDNNKNNNYEDNLHLGYALGTLKDRRTRIRLCAMFKIYRAAVHMSVQITVHLTAESRPKSHSAECASSIMAVDIGHIRQHICLTWSQATKRNIQGGGFGPVLWIEFGVAQWSERLKWQNIAGGQREARSTTHEQHCRKCRKIRQIVHNDSHFHFKHERPQLWTENKWMLHDDNAPAHRVLITCQFCTRNEMVVVPQSRIRQIFLLRPIFVPKDEIEDKGSPRFGTVEEINTNHRMCLTGFKNVTSRRHSKVIRHIALSRLWNSLPASIRDCRNKIEFKRKLTRHLVTDDKSCWGLRRMADPHSGGGTIRASCGMNRWSSSSSSCTWWVLALISTREFA</sequence>
<proteinExistence type="predicted"/>
<feature type="region of interest" description="Disordered" evidence="1">
    <location>
        <begin position="1"/>
        <end position="29"/>
    </location>
</feature>
<evidence type="ECO:0000313" key="3">
    <source>
        <dbReference type="Proteomes" id="UP001148838"/>
    </source>
</evidence>
<accession>A0ABQ8TDA5</accession>
<protein>
    <submittedName>
        <fullName evidence="2">Uncharacterized protein</fullName>
    </submittedName>
</protein>
<dbReference type="EMBL" id="JAJSOF020000011">
    <property type="protein sequence ID" value="KAJ4444218.1"/>
    <property type="molecule type" value="Genomic_DNA"/>
</dbReference>
<dbReference type="Gene3D" id="3.30.420.10">
    <property type="entry name" value="Ribonuclease H-like superfamily/Ribonuclease H"/>
    <property type="match status" value="1"/>
</dbReference>
<organism evidence="2 3">
    <name type="scientific">Periplaneta americana</name>
    <name type="common">American cockroach</name>
    <name type="synonym">Blatta americana</name>
    <dbReference type="NCBI Taxonomy" id="6978"/>
    <lineage>
        <taxon>Eukaryota</taxon>
        <taxon>Metazoa</taxon>
        <taxon>Ecdysozoa</taxon>
        <taxon>Arthropoda</taxon>
        <taxon>Hexapoda</taxon>
        <taxon>Insecta</taxon>
        <taxon>Pterygota</taxon>
        <taxon>Neoptera</taxon>
        <taxon>Polyneoptera</taxon>
        <taxon>Dictyoptera</taxon>
        <taxon>Blattodea</taxon>
        <taxon>Blattoidea</taxon>
        <taxon>Blattidae</taxon>
        <taxon>Blattinae</taxon>
        <taxon>Periplaneta</taxon>
    </lineage>
</organism>
<keyword evidence="3" id="KW-1185">Reference proteome</keyword>
<gene>
    <name evidence="2" type="ORF">ANN_06009</name>
</gene>
<name>A0ABQ8TDA5_PERAM</name>
<dbReference type="Proteomes" id="UP001148838">
    <property type="component" value="Unassembled WGS sequence"/>
</dbReference>
<dbReference type="InterPro" id="IPR036397">
    <property type="entry name" value="RNaseH_sf"/>
</dbReference>
<reference evidence="2 3" key="1">
    <citation type="journal article" date="2022" name="Allergy">
        <title>Genome assembly and annotation of Periplaneta americana reveal a comprehensive cockroach allergen profile.</title>
        <authorList>
            <person name="Wang L."/>
            <person name="Xiong Q."/>
            <person name="Saelim N."/>
            <person name="Wang L."/>
            <person name="Nong W."/>
            <person name="Wan A.T."/>
            <person name="Shi M."/>
            <person name="Liu X."/>
            <person name="Cao Q."/>
            <person name="Hui J.H.L."/>
            <person name="Sookrung N."/>
            <person name="Leung T.F."/>
            <person name="Tungtrongchitr A."/>
            <person name="Tsui S.K.W."/>
        </authorList>
    </citation>
    <scope>NUCLEOTIDE SEQUENCE [LARGE SCALE GENOMIC DNA]</scope>
    <source>
        <strain evidence="2">PWHHKU_190912</strain>
    </source>
</reference>
<evidence type="ECO:0000313" key="2">
    <source>
        <dbReference type="EMBL" id="KAJ4444218.1"/>
    </source>
</evidence>
<comment type="caution">
    <text evidence="2">The sequence shown here is derived from an EMBL/GenBank/DDBJ whole genome shotgun (WGS) entry which is preliminary data.</text>
</comment>
<evidence type="ECO:0000256" key="1">
    <source>
        <dbReference type="SAM" id="MobiDB-lite"/>
    </source>
</evidence>
<feature type="compositionally biased region" description="Basic residues" evidence="1">
    <location>
        <begin position="1"/>
        <end position="10"/>
    </location>
</feature>